<evidence type="ECO:0000256" key="1">
    <source>
        <dbReference type="ARBA" id="ARBA00004141"/>
    </source>
</evidence>
<feature type="transmembrane region" description="Helical" evidence="8">
    <location>
        <begin position="15"/>
        <end position="34"/>
    </location>
</feature>
<feature type="transmembrane region" description="Helical" evidence="8">
    <location>
        <begin position="117"/>
        <end position="141"/>
    </location>
</feature>
<evidence type="ECO:0000313" key="10">
    <source>
        <dbReference type="Proteomes" id="UP000198618"/>
    </source>
</evidence>
<feature type="transmembrane region" description="Helical" evidence="8">
    <location>
        <begin position="308"/>
        <end position="324"/>
    </location>
</feature>
<organism evidence="9 10">
    <name type="scientific">Oceanobacillus limi</name>
    <dbReference type="NCBI Taxonomy" id="930131"/>
    <lineage>
        <taxon>Bacteria</taxon>
        <taxon>Bacillati</taxon>
        <taxon>Bacillota</taxon>
        <taxon>Bacilli</taxon>
        <taxon>Bacillales</taxon>
        <taxon>Bacillaceae</taxon>
        <taxon>Oceanobacillus</taxon>
    </lineage>
</organism>
<keyword evidence="4" id="KW-0309">Germination</keyword>
<dbReference type="GO" id="GO:0009847">
    <property type="term" value="P:spore germination"/>
    <property type="evidence" value="ECO:0007669"/>
    <property type="project" value="InterPro"/>
</dbReference>
<dbReference type="STRING" id="930131.SAMN05216389_101397"/>
<accession>A0A1H9YH88</accession>
<feature type="transmembrane region" description="Helical" evidence="8">
    <location>
        <begin position="336"/>
        <end position="358"/>
    </location>
</feature>
<evidence type="ECO:0000256" key="4">
    <source>
        <dbReference type="ARBA" id="ARBA00022544"/>
    </source>
</evidence>
<dbReference type="GO" id="GO:0016020">
    <property type="term" value="C:membrane"/>
    <property type="evidence" value="ECO:0007669"/>
    <property type="project" value="UniProtKB-SubCell"/>
</dbReference>
<keyword evidence="6 8" id="KW-1133">Transmembrane helix</keyword>
<dbReference type="PANTHER" id="PTHR34975:SF2">
    <property type="entry name" value="SPORE GERMINATION PROTEIN A2"/>
    <property type="match status" value="1"/>
</dbReference>
<evidence type="ECO:0000256" key="7">
    <source>
        <dbReference type="ARBA" id="ARBA00023136"/>
    </source>
</evidence>
<comment type="subcellular location">
    <subcellularLocation>
        <location evidence="1">Membrane</location>
        <topology evidence="1">Multi-pass membrane protein</topology>
    </subcellularLocation>
</comment>
<feature type="transmembrane region" description="Helical" evidence="8">
    <location>
        <begin position="88"/>
        <end position="111"/>
    </location>
</feature>
<feature type="transmembrane region" description="Helical" evidence="8">
    <location>
        <begin position="46"/>
        <end position="68"/>
    </location>
</feature>
<comment type="similarity">
    <text evidence="2">Belongs to the amino acid-polyamine-organocation (APC) superfamily. Spore germination protein (SGP) (TC 2.A.3.9) family.</text>
</comment>
<dbReference type="Pfam" id="PF03845">
    <property type="entry name" value="Spore_permease"/>
    <property type="match status" value="1"/>
</dbReference>
<gene>
    <name evidence="9" type="ORF">SAMN05216389_101397</name>
</gene>
<evidence type="ECO:0000256" key="5">
    <source>
        <dbReference type="ARBA" id="ARBA00022692"/>
    </source>
</evidence>
<dbReference type="EMBL" id="FOHE01000001">
    <property type="protein sequence ID" value="SES68297.1"/>
    <property type="molecule type" value="Genomic_DNA"/>
</dbReference>
<keyword evidence="7 8" id="KW-0472">Membrane</keyword>
<dbReference type="Proteomes" id="UP000198618">
    <property type="component" value="Unassembled WGS sequence"/>
</dbReference>
<dbReference type="OrthoDB" id="2380240at2"/>
<evidence type="ECO:0000256" key="3">
    <source>
        <dbReference type="ARBA" id="ARBA00022448"/>
    </source>
</evidence>
<sequence>MDVNVKTKASVQIQAFYLFYIIVGIQVGVGIMGAPKFIFLEAEQDAWVSILLTFVFMSIIVLVMFAILKQYKNADIFGIQFDVFGKWIGTILGTIYILHFTASLLSIMLTYSEVVNIFLYNTFPNIALGLVLLSLTIYTVLGGFRVVVGAMFLFFFLSFWLIFLLYDPITRMEWTNLRPMFQASIPELLKGSRATTYTVSGFEILFLVYPFIQNKKNAKLPVFLGIAFTTLLILVTTVISIGYFSPNSLKNVDWSVLLLFKSVSLTFFERLDYIVIVEWVMVILPNLVILMWGVTYGIKRLYKVPQRVSLYVVSLFLLVIVSIVKYEHHITTFTDFVAKVSFWIVFVYPLLLLPLVWIKKKWRKRKGSAST</sequence>
<protein>
    <submittedName>
        <fullName evidence="9">Spore germination protein (Amino acid permease)</fullName>
    </submittedName>
</protein>
<keyword evidence="5 8" id="KW-0812">Transmembrane</keyword>
<name>A0A1H9YH88_9BACI</name>
<keyword evidence="3" id="KW-0813">Transport</keyword>
<feature type="transmembrane region" description="Helical" evidence="8">
    <location>
        <begin position="224"/>
        <end position="244"/>
    </location>
</feature>
<evidence type="ECO:0000256" key="6">
    <source>
        <dbReference type="ARBA" id="ARBA00022989"/>
    </source>
</evidence>
<dbReference type="RefSeq" id="WP_090866265.1">
    <property type="nucleotide sequence ID" value="NZ_FOHE01000001.1"/>
</dbReference>
<dbReference type="NCBIfam" id="TIGR00912">
    <property type="entry name" value="2A0309"/>
    <property type="match status" value="1"/>
</dbReference>
<feature type="transmembrane region" description="Helical" evidence="8">
    <location>
        <begin position="273"/>
        <end position="296"/>
    </location>
</feature>
<keyword evidence="10" id="KW-1185">Reference proteome</keyword>
<dbReference type="PANTHER" id="PTHR34975">
    <property type="entry name" value="SPORE GERMINATION PROTEIN A2"/>
    <property type="match status" value="1"/>
</dbReference>
<dbReference type="InterPro" id="IPR004761">
    <property type="entry name" value="Spore_GerAB"/>
</dbReference>
<evidence type="ECO:0000313" key="9">
    <source>
        <dbReference type="EMBL" id="SES68297.1"/>
    </source>
</evidence>
<feature type="transmembrane region" description="Helical" evidence="8">
    <location>
        <begin position="146"/>
        <end position="166"/>
    </location>
</feature>
<dbReference type="AlphaFoldDB" id="A0A1H9YH88"/>
<evidence type="ECO:0000256" key="2">
    <source>
        <dbReference type="ARBA" id="ARBA00007998"/>
    </source>
</evidence>
<proteinExistence type="inferred from homology"/>
<dbReference type="Gene3D" id="1.20.1740.10">
    <property type="entry name" value="Amino acid/polyamine transporter I"/>
    <property type="match status" value="1"/>
</dbReference>
<evidence type="ECO:0000256" key="8">
    <source>
        <dbReference type="SAM" id="Phobius"/>
    </source>
</evidence>
<reference evidence="9 10" key="1">
    <citation type="submission" date="2016-10" db="EMBL/GenBank/DDBJ databases">
        <authorList>
            <person name="de Groot N.N."/>
        </authorList>
    </citation>
    <scope>NUCLEOTIDE SEQUENCE [LARGE SCALE GENOMIC DNA]</scope>
    <source>
        <strain evidence="9 10">IBRC-M 10780</strain>
    </source>
</reference>